<evidence type="ECO:0008006" key="3">
    <source>
        <dbReference type="Google" id="ProtNLM"/>
    </source>
</evidence>
<dbReference type="PANTHER" id="PTHR31973:SF187">
    <property type="entry name" value="MUTATOR TRANSPOSASE MUDRA PROTEIN"/>
    <property type="match status" value="1"/>
</dbReference>
<dbReference type="Proteomes" id="UP001058974">
    <property type="component" value="Chromosome 4"/>
</dbReference>
<evidence type="ECO:0000313" key="2">
    <source>
        <dbReference type="Proteomes" id="UP001058974"/>
    </source>
</evidence>
<accession>A0A9D5AP89</accession>
<dbReference type="PANTHER" id="PTHR31973">
    <property type="entry name" value="POLYPROTEIN, PUTATIVE-RELATED"/>
    <property type="match status" value="1"/>
</dbReference>
<sequence>MKPSGLIDEAVERWGVKLSHDQAYKAKRKAMELVQEAGFAKTCKPLIGLDACFLKGDYHGQLMATLGRDGKNQNFLIAYFVVEAETKGFMTMGLVPVVQGISANVESRLCVKNLYGNWKKKHLGLELKEVLWATARATTTPTWEREMLRMKAMKEDAWKDMLDEKSKGVATWLHWIHMS</sequence>
<dbReference type="EMBL" id="JAMSHJ010000004">
    <property type="protein sequence ID" value="KAI5416348.1"/>
    <property type="molecule type" value="Genomic_DNA"/>
</dbReference>
<gene>
    <name evidence="1" type="ORF">KIW84_041420</name>
</gene>
<dbReference type="Gramene" id="Psat04G0142000-T1">
    <property type="protein sequence ID" value="KAI5416348.1"/>
    <property type="gene ID" value="KIW84_041420"/>
</dbReference>
<dbReference type="AlphaFoldDB" id="A0A9D5AP89"/>
<reference evidence="1 2" key="1">
    <citation type="journal article" date="2022" name="Nat. Genet.">
        <title>Improved pea reference genome and pan-genome highlight genomic features and evolutionary characteristics.</title>
        <authorList>
            <person name="Yang T."/>
            <person name="Liu R."/>
            <person name="Luo Y."/>
            <person name="Hu S."/>
            <person name="Wang D."/>
            <person name="Wang C."/>
            <person name="Pandey M.K."/>
            <person name="Ge S."/>
            <person name="Xu Q."/>
            <person name="Li N."/>
            <person name="Li G."/>
            <person name="Huang Y."/>
            <person name="Saxena R.K."/>
            <person name="Ji Y."/>
            <person name="Li M."/>
            <person name="Yan X."/>
            <person name="He Y."/>
            <person name="Liu Y."/>
            <person name="Wang X."/>
            <person name="Xiang C."/>
            <person name="Varshney R.K."/>
            <person name="Ding H."/>
            <person name="Gao S."/>
            <person name="Zong X."/>
        </authorList>
    </citation>
    <scope>NUCLEOTIDE SEQUENCE [LARGE SCALE GENOMIC DNA]</scope>
    <source>
        <strain evidence="1 2">cv. Zhongwan 6</strain>
    </source>
</reference>
<name>A0A9D5AP89_PEA</name>
<proteinExistence type="predicted"/>
<keyword evidence="2" id="KW-1185">Reference proteome</keyword>
<protein>
    <recommendedName>
        <fullName evidence="3">MULE transposase domain-containing protein</fullName>
    </recommendedName>
</protein>
<comment type="caution">
    <text evidence="1">The sequence shown here is derived from an EMBL/GenBank/DDBJ whole genome shotgun (WGS) entry which is preliminary data.</text>
</comment>
<organism evidence="1 2">
    <name type="scientific">Pisum sativum</name>
    <name type="common">Garden pea</name>
    <name type="synonym">Lathyrus oleraceus</name>
    <dbReference type="NCBI Taxonomy" id="3888"/>
    <lineage>
        <taxon>Eukaryota</taxon>
        <taxon>Viridiplantae</taxon>
        <taxon>Streptophyta</taxon>
        <taxon>Embryophyta</taxon>
        <taxon>Tracheophyta</taxon>
        <taxon>Spermatophyta</taxon>
        <taxon>Magnoliopsida</taxon>
        <taxon>eudicotyledons</taxon>
        <taxon>Gunneridae</taxon>
        <taxon>Pentapetalae</taxon>
        <taxon>rosids</taxon>
        <taxon>fabids</taxon>
        <taxon>Fabales</taxon>
        <taxon>Fabaceae</taxon>
        <taxon>Papilionoideae</taxon>
        <taxon>50 kb inversion clade</taxon>
        <taxon>NPAAA clade</taxon>
        <taxon>Hologalegina</taxon>
        <taxon>IRL clade</taxon>
        <taxon>Fabeae</taxon>
        <taxon>Lathyrus</taxon>
    </lineage>
</organism>
<evidence type="ECO:0000313" key="1">
    <source>
        <dbReference type="EMBL" id="KAI5416348.1"/>
    </source>
</evidence>